<keyword evidence="3" id="KW-1185">Reference proteome</keyword>
<sequence>MKFTGLTISLALAGLGYSAALPGLGDLGGPLAGLTGAATKIVGPVTSAAGAPTGALKRDDTDGLRETIKAFPSLAHSTVGTIGSAVGTTQNAVAGAGLPAKRELNNVVGIPFGSAGPAVINQAKTGDLTGAAGTAEHAIAGAGLPAKRQPNDLPVSALGKAIPAIVQGASTGALTGAFKRDGNAALGETIPSPADSGIAIAGSAVGTGKKIVSGAASTAENAAGHP</sequence>
<reference evidence="2" key="2">
    <citation type="journal article" date="2023" name="IMA Fungus">
        <title>Comparative genomic study of the Penicillium genus elucidates a diverse pangenome and 15 lateral gene transfer events.</title>
        <authorList>
            <person name="Petersen C."/>
            <person name="Sorensen T."/>
            <person name="Nielsen M.R."/>
            <person name="Sondergaard T.E."/>
            <person name="Sorensen J.L."/>
            <person name="Fitzpatrick D.A."/>
            <person name="Frisvad J.C."/>
            <person name="Nielsen K.L."/>
        </authorList>
    </citation>
    <scope>NUCLEOTIDE SEQUENCE</scope>
    <source>
        <strain evidence="2">IBT 29495</strain>
    </source>
</reference>
<feature type="chain" id="PRO_5040739654" evidence="1">
    <location>
        <begin position="21"/>
        <end position="226"/>
    </location>
</feature>
<dbReference type="Proteomes" id="UP001149954">
    <property type="component" value="Unassembled WGS sequence"/>
</dbReference>
<keyword evidence="1" id="KW-0732">Signal</keyword>
<accession>A0A9W9Y357</accession>
<dbReference type="OrthoDB" id="4366662at2759"/>
<gene>
    <name evidence="2" type="ORF">N7463_003767</name>
</gene>
<reference evidence="2" key="1">
    <citation type="submission" date="2022-12" db="EMBL/GenBank/DDBJ databases">
        <authorList>
            <person name="Petersen C."/>
        </authorList>
    </citation>
    <scope>NUCLEOTIDE SEQUENCE</scope>
    <source>
        <strain evidence="2">IBT 29495</strain>
    </source>
</reference>
<name>A0A9W9Y357_9EURO</name>
<organism evidence="2 3">
    <name type="scientific">Penicillium fimorum</name>
    <dbReference type="NCBI Taxonomy" id="1882269"/>
    <lineage>
        <taxon>Eukaryota</taxon>
        <taxon>Fungi</taxon>
        <taxon>Dikarya</taxon>
        <taxon>Ascomycota</taxon>
        <taxon>Pezizomycotina</taxon>
        <taxon>Eurotiomycetes</taxon>
        <taxon>Eurotiomycetidae</taxon>
        <taxon>Eurotiales</taxon>
        <taxon>Aspergillaceae</taxon>
        <taxon>Penicillium</taxon>
    </lineage>
</organism>
<protein>
    <submittedName>
        <fullName evidence="2">Uncharacterized protein</fullName>
    </submittedName>
</protein>
<feature type="signal peptide" evidence="1">
    <location>
        <begin position="1"/>
        <end position="20"/>
    </location>
</feature>
<proteinExistence type="predicted"/>
<evidence type="ECO:0000313" key="3">
    <source>
        <dbReference type="Proteomes" id="UP001149954"/>
    </source>
</evidence>
<evidence type="ECO:0000256" key="1">
    <source>
        <dbReference type="SAM" id="SignalP"/>
    </source>
</evidence>
<evidence type="ECO:0000313" key="2">
    <source>
        <dbReference type="EMBL" id="KAJ5514215.1"/>
    </source>
</evidence>
<comment type="caution">
    <text evidence="2">The sequence shown here is derived from an EMBL/GenBank/DDBJ whole genome shotgun (WGS) entry which is preliminary data.</text>
</comment>
<dbReference type="AlphaFoldDB" id="A0A9W9Y357"/>
<dbReference type="EMBL" id="JAPWDS010000002">
    <property type="protein sequence ID" value="KAJ5514215.1"/>
    <property type="molecule type" value="Genomic_DNA"/>
</dbReference>